<dbReference type="Gene3D" id="2.130.10.10">
    <property type="entry name" value="YVTN repeat-like/Quinoprotein amine dehydrogenase"/>
    <property type="match status" value="2"/>
</dbReference>
<evidence type="ECO:0000313" key="9">
    <source>
        <dbReference type="Proteomes" id="UP000242287"/>
    </source>
</evidence>
<dbReference type="GO" id="GO:0043161">
    <property type="term" value="P:proteasome-mediated ubiquitin-dependent protein catabolic process"/>
    <property type="evidence" value="ECO:0007669"/>
    <property type="project" value="TreeGrafter"/>
</dbReference>
<comment type="similarity">
    <text evidence="5">Belongs to the WD repeat cdt2 family.</text>
</comment>
<evidence type="ECO:0000256" key="6">
    <source>
        <dbReference type="PROSITE-ProRule" id="PRU00221"/>
    </source>
</evidence>
<evidence type="ECO:0000256" key="1">
    <source>
        <dbReference type="ARBA" id="ARBA00004906"/>
    </source>
</evidence>
<dbReference type="InterPro" id="IPR051865">
    <property type="entry name" value="WD-repeat_CDT2_adapter"/>
</dbReference>
<sequence length="558" mass="61544">MPTPSDLPSPPRQALHNCTNDPETPSHDQQQKRLSAWLPTPPATGSRGKGSTKRRANADGEGAKKRVKLSKQKELEDPFLDSADSESSTSAYESEEGDDWTRFDNLKRHRRPRNGTNIPYSHISSLMKPLGTFQRSIQSTRVILESFVSSHKSDVYKCPSIDESTYLTPPYACAYSHAAKKGGVPLLAIVTEQGSLHILNTSRRKDWDIEPQRTTFQPHHNGIFDIKWDESDTRLVTCSGDHTVRITSLETESTTHILKGHSSTVKCVTWDPSHRELLASGGRDGSICVWDLRITKKREAMHSLNKELFCEPVMAIKGAHEEKHGGKAKGRRSKKEPLPKSITGLVYSNIAFPSLVSSAAFDGILLCWDLRQPASTRTRKPKPPSCSYSTPEDPTMLHGSKRPRGIISLAAGIGPTAGTLFALGADSRVHTYTVSRLEAQESIGFVHEHLQSSSFYVGLSVSPCGQWLASGGGTGMKGSGFLFDVANAAKPWKHQSLRGVELRGQTGEVGAVDWAQNMVASCADDGTVRIWRPDVEVFRTCMGQPEESKWDWCWAMDI</sequence>
<evidence type="ECO:0008006" key="10">
    <source>
        <dbReference type="Google" id="ProtNLM"/>
    </source>
</evidence>
<dbReference type="InterPro" id="IPR019775">
    <property type="entry name" value="WD40_repeat_CS"/>
</dbReference>
<dbReference type="SMART" id="SM00320">
    <property type="entry name" value="WD40"/>
    <property type="match status" value="5"/>
</dbReference>
<accession>A0A2A9NNT1</accession>
<dbReference type="PROSITE" id="PS00678">
    <property type="entry name" value="WD_REPEATS_1"/>
    <property type="match status" value="1"/>
</dbReference>
<evidence type="ECO:0000256" key="7">
    <source>
        <dbReference type="SAM" id="MobiDB-lite"/>
    </source>
</evidence>
<keyword evidence="9" id="KW-1185">Reference proteome</keyword>
<proteinExistence type="inferred from homology"/>
<keyword evidence="3" id="KW-0677">Repeat</keyword>
<feature type="region of interest" description="Disordered" evidence="7">
    <location>
        <begin position="1"/>
        <end position="98"/>
    </location>
</feature>
<organism evidence="8 9">
    <name type="scientific">Amanita thiersii Skay4041</name>
    <dbReference type="NCBI Taxonomy" id="703135"/>
    <lineage>
        <taxon>Eukaryota</taxon>
        <taxon>Fungi</taxon>
        <taxon>Dikarya</taxon>
        <taxon>Basidiomycota</taxon>
        <taxon>Agaricomycotina</taxon>
        <taxon>Agaricomycetes</taxon>
        <taxon>Agaricomycetidae</taxon>
        <taxon>Agaricales</taxon>
        <taxon>Pluteineae</taxon>
        <taxon>Amanitaceae</taxon>
        <taxon>Amanita</taxon>
    </lineage>
</organism>
<feature type="repeat" description="WD" evidence="6">
    <location>
        <begin position="502"/>
        <end position="531"/>
    </location>
</feature>
<dbReference type="GO" id="GO:0005634">
    <property type="term" value="C:nucleus"/>
    <property type="evidence" value="ECO:0007669"/>
    <property type="project" value="TreeGrafter"/>
</dbReference>
<dbReference type="Proteomes" id="UP000242287">
    <property type="component" value="Unassembled WGS sequence"/>
</dbReference>
<feature type="region of interest" description="Disordered" evidence="7">
    <location>
        <begin position="375"/>
        <end position="398"/>
    </location>
</feature>
<keyword evidence="4" id="KW-0833">Ubl conjugation pathway</keyword>
<dbReference type="PROSITE" id="PS50294">
    <property type="entry name" value="WD_REPEATS_REGION"/>
    <property type="match status" value="2"/>
</dbReference>
<dbReference type="InterPro" id="IPR036322">
    <property type="entry name" value="WD40_repeat_dom_sf"/>
</dbReference>
<dbReference type="PROSITE" id="PS50082">
    <property type="entry name" value="WD_REPEATS_2"/>
    <property type="match status" value="3"/>
</dbReference>
<feature type="compositionally biased region" description="Pro residues" evidence="7">
    <location>
        <begin position="1"/>
        <end position="11"/>
    </location>
</feature>
<dbReference type="EMBL" id="KZ301978">
    <property type="protein sequence ID" value="PFH52645.1"/>
    <property type="molecule type" value="Genomic_DNA"/>
</dbReference>
<evidence type="ECO:0000256" key="4">
    <source>
        <dbReference type="ARBA" id="ARBA00022786"/>
    </source>
</evidence>
<protein>
    <recommendedName>
        <fullName evidence="10">Anaphase-promoting complex subunit 4 WD40 domain-containing protein</fullName>
    </recommendedName>
</protein>
<dbReference type="PANTHER" id="PTHR22852:SF0">
    <property type="entry name" value="DENTICLELESS PROTEIN HOMOLOG"/>
    <property type="match status" value="1"/>
</dbReference>
<reference evidence="8 9" key="1">
    <citation type="submission" date="2014-02" db="EMBL/GenBank/DDBJ databases">
        <title>Transposable element dynamics among asymbiotic and ectomycorrhizal Amanita fungi.</title>
        <authorList>
            <consortium name="DOE Joint Genome Institute"/>
            <person name="Hess J."/>
            <person name="Skrede I."/>
            <person name="Wolfe B."/>
            <person name="LaButti K."/>
            <person name="Ohm R.A."/>
            <person name="Grigoriev I.V."/>
            <person name="Pringle A."/>
        </authorList>
    </citation>
    <scope>NUCLEOTIDE SEQUENCE [LARGE SCALE GENOMIC DNA]</scope>
    <source>
        <strain evidence="8 9">SKay4041</strain>
    </source>
</reference>
<dbReference type="PANTHER" id="PTHR22852">
    <property type="entry name" value="LETHAL 2 DENTICLELESS PROTEIN RETINOIC ACID-REGULATED NUCLEAR MATRIX-ASSOCIATED PROTEIN"/>
    <property type="match status" value="1"/>
</dbReference>
<dbReference type="InterPro" id="IPR001680">
    <property type="entry name" value="WD40_rpt"/>
</dbReference>
<feature type="repeat" description="WD" evidence="6">
    <location>
        <begin position="258"/>
        <end position="300"/>
    </location>
</feature>
<evidence type="ECO:0000313" key="8">
    <source>
        <dbReference type="EMBL" id="PFH52645.1"/>
    </source>
</evidence>
<gene>
    <name evidence="8" type="ORF">AMATHDRAFT_2041</name>
</gene>
<keyword evidence="2 6" id="KW-0853">WD repeat</keyword>
<dbReference type="OrthoDB" id="2096344at2759"/>
<feature type="compositionally biased region" description="Low complexity" evidence="7">
    <location>
        <begin position="81"/>
        <end position="92"/>
    </location>
</feature>
<dbReference type="GO" id="GO:0030674">
    <property type="term" value="F:protein-macromolecule adaptor activity"/>
    <property type="evidence" value="ECO:0007669"/>
    <property type="project" value="TreeGrafter"/>
</dbReference>
<dbReference type="Pfam" id="PF00400">
    <property type="entry name" value="WD40"/>
    <property type="match status" value="3"/>
</dbReference>
<dbReference type="STRING" id="703135.A0A2A9NNT1"/>
<dbReference type="AlphaFoldDB" id="A0A2A9NNT1"/>
<evidence type="ECO:0000256" key="3">
    <source>
        <dbReference type="ARBA" id="ARBA00022737"/>
    </source>
</evidence>
<dbReference type="SUPFAM" id="SSF50978">
    <property type="entry name" value="WD40 repeat-like"/>
    <property type="match status" value="1"/>
</dbReference>
<name>A0A2A9NNT1_9AGAR</name>
<comment type="pathway">
    <text evidence="1">Protein modification; protein ubiquitination.</text>
</comment>
<dbReference type="InterPro" id="IPR015943">
    <property type="entry name" value="WD40/YVTN_repeat-like_dom_sf"/>
</dbReference>
<feature type="repeat" description="WD" evidence="6">
    <location>
        <begin position="216"/>
        <end position="257"/>
    </location>
</feature>
<evidence type="ECO:0000256" key="5">
    <source>
        <dbReference type="ARBA" id="ARBA00038344"/>
    </source>
</evidence>
<evidence type="ECO:0000256" key="2">
    <source>
        <dbReference type="ARBA" id="ARBA00022574"/>
    </source>
</evidence>